<accession>A0ABU9J0D8</accession>
<protein>
    <submittedName>
        <fullName evidence="3">SRPBCC family protein</fullName>
    </submittedName>
</protein>
<dbReference type="Gene3D" id="3.30.530.20">
    <property type="match status" value="1"/>
</dbReference>
<dbReference type="InterPro" id="IPR023393">
    <property type="entry name" value="START-like_dom_sf"/>
</dbReference>
<evidence type="ECO:0000313" key="4">
    <source>
        <dbReference type="Proteomes" id="UP001459204"/>
    </source>
</evidence>
<organism evidence="3 4">
    <name type="scientific">Pseudoxanthomonas putridarboris</name>
    <dbReference type="NCBI Taxonomy" id="752605"/>
    <lineage>
        <taxon>Bacteria</taxon>
        <taxon>Pseudomonadati</taxon>
        <taxon>Pseudomonadota</taxon>
        <taxon>Gammaproteobacteria</taxon>
        <taxon>Lysobacterales</taxon>
        <taxon>Lysobacteraceae</taxon>
        <taxon>Pseudoxanthomonas</taxon>
    </lineage>
</organism>
<dbReference type="RefSeq" id="WP_341725845.1">
    <property type="nucleotide sequence ID" value="NZ_JBBWWT010000003.1"/>
</dbReference>
<comment type="caution">
    <text evidence="3">The sequence shown here is derived from an EMBL/GenBank/DDBJ whole genome shotgun (WGS) entry which is preliminary data.</text>
</comment>
<dbReference type="EMBL" id="JBBWWT010000003">
    <property type="protein sequence ID" value="MEL1264672.1"/>
    <property type="molecule type" value="Genomic_DNA"/>
</dbReference>
<evidence type="ECO:0000256" key="1">
    <source>
        <dbReference type="ARBA" id="ARBA00006817"/>
    </source>
</evidence>
<evidence type="ECO:0000313" key="3">
    <source>
        <dbReference type="EMBL" id="MEL1264672.1"/>
    </source>
</evidence>
<evidence type="ECO:0000259" key="2">
    <source>
        <dbReference type="Pfam" id="PF08327"/>
    </source>
</evidence>
<dbReference type="InterPro" id="IPR013538">
    <property type="entry name" value="ASHA1/2-like_C"/>
</dbReference>
<name>A0ABU9J0D8_9GAMM</name>
<sequence length="182" mass="20941">MNDSYGTLIAPDTLRLQRSLPGPIERVWQYLTESGPRSRWLARGEMDLRPGGEVELMFQHDQLSEEQVPTPERYRTDDGCHRQQGRILACEAPRLLSFTWREADGGDSEVRFDLAPEGDRVLLTITHSRLRSRGMLLSVSAGWHAHVGILVDRLEGREPRSFWPAHERLEAEYDRRLPRQAA</sequence>
<dbReference type="SUPFAM" id="SSF55961">
    <property type="entry name" value="Bet v1-like"/>
    <property type="match status" value="1"/>
</dbReference>
<gene>
    <name evidence="3" type="ORF">AAD027_09880</name>
</gene>
<dbReference type="Proteomes" id="UP001459204">
    <property type="component" value="Unassembled WGS sequence"/>
</dbReference>
<proteinExistence type="inferred from homology"/>
<reference evidence="3 4" key="1">
    <citation type="submission" date="2024-04" db="EMBL/GenBank/DDBJ databases">
        <title>Draft genome sequence of Pseudoxanthomonas putridarboris WD12.</title>
        <authorList>
            <person name="Oh J."/>
        </authorList>
    </citation>
    <scope>NUCLEOTIDE SEQUENCE [LARGE SCALE GENOMIC DNA]</scope>
    <source>
        <strain evidence="3 4">WD12</strain>
    </source>
</reference>
<comment type="similarity">
    <text evidence="1">Belongs to the AHA1 family.</text>
</comment>
<dbReference type="Pfam" id="PF08327">
    <property type="entry name" value="AHSA1"/>
    <property type="match status" value="1"/>
</dbReference>
<feature type="domain" description="Activator of Hsp90 ATPase homologue 1/2-like C-terminal" evidence="2">
    <location>
        <begin position="23"/>
        <end position="154"/>
    </location>
</feature>
<dbReference type="CDD" id="cd08899">
    <property type="entry name" value="SRPBCC_CalC_Aha1-like_6"/>
    <property type="match status" value="1"/>
</dbReference>
<keyword evidence="4" id="KW-1185">Reference proteome</keyword>